<dbReference type="InterPro" id="IPR020568">
    <property type="entry name" value="Ribosomal_Su5_D2-typ_SF"/>
</dbReference>
<feature type="domain" description="GHMP kinase C-terminal" evidence="8">
    <location>
        <begin position="259"/>
        <end position="335"/>
    </location>
</feature>
<dbReference type="NCBIfam" id="TIGR01220">
    <property type="entry name" value="Pmev_kin_Gr_pos"/>
    <property type="match status" value="1"/>
</dbReference>
<dbReference type="Pfam" id="PF00288">
    <property type="entry name" value="GHMP_kinases_N"/>
    <property type="match status" value="1"/>
</dbReference>
<dbReference type="Gene3D" id="3.30.230.10">
    <property type="match status" value="1"/>
</dbReference>
<dbReference type="EC" id="2.7.4.2" evidence="2"/>
<sequence>MITVKAPGKLYIAGEYAVVEPGCPAILVGLNRYVYATIEDSLEQGTIASKQYNQVLNWMRNGTELSLKQDIKPFEYILSAIRIVEQYAHESGTKLKLYHLSIDSELDSSDGKKYGLGSSAAVTVVTVKALCNYYHLAVTQNDIFKLAALAHFAVQGNGSLGDVAASVFGGWISYYSFDRQWLLEASQHFSLTELLQKDWPGLKITPLPIPNNLKLLIGWTGSPASTSKLIDKVNPSKEERHQKYRAFIHESTQCVEKIIQAFKTKNLAEIQQGLRKNRQLLADLHQITGVEIETSALKYLIESAEKFGGAAKTSGAGGGDCGIVIIDKKKPIATLLELWQNHHILPLDLKVSFDV</sequence>
<dbReference type="PANTHER" id="PTHR31814:SF2">
    <property type="entry name" value="PHOSPHOMEVALONATE KINASE"/>
    <property type="match status" value="1"/>
</dbReference>
<dbReference type="Pfam" id="PF08544">
    <property type="entry name" value="GHMP_kinases_C"/>
    <property type="match status" value="1"/>
</dbReference>
<comment type="caution">
    <text evidence="9">The sequence shown here is derived from an EMBL/GenBank/DDBJ whole genome shotgun (WGS) entry which is preliminary data.</text>
</comment>
<keyword evidence="5 9" id="KW-0418">Kinase</keyword>
<evidence type="ECO:0000313" key="9">
    <source>
        <dbReference type="EMBL" id="SEM49356.1"/>
    </source>
</evidence>
<keyword evidence="3" id="KW-0808">Transferase</keyword>
<gene>
    <name evidence="9" type="ORF">SAMN05216431_103123</name>
</gene>
<comment type="pathway">
    <text evidence="1">Isoprenoid biosynthesis; isopentenyl diphosphate biosynthesis via mevalonate pathway; isopentenyl diphosphate from (R)-mevalonate: step 2/3.</text>
</comment>
<evidence type="ECO:0000256" key="6">
    <source>
        <dbReference type="ARBA" id="ARBA00022840"/>
    </source>
</evidence>
<dbReference type="GO" id="GO:0016301">
    <property type="term" value="F:kinase activity"/>
    <property type="evidence" value="ECO:0007669"/>
    <property type="project" value="UniProtKB-KW"/>
</dbReference>
<name>A0ABY1AAB4_9LACO</name>
<dbReference type="PRINTS" id="PR00959">
    <property type="entry name" value="MEVGALKINASE"/>
</dbReference>
<dbReference type="InterPro" id="IPR013750">
    <property type="entry name" value="GHMP_kinase_C_dom"/>
</dbReference>
<protein>
    <recommendedName>
        <fullName evidence="2">phosphomevalonate kinase</fullName>
        <ecNumber evidence="2">2.7.4.2</ecNumber>
    </recommendedName>
</protein>
<evidence type="ECO:0000256" key="1">
    <source>
        <dbReference type="ARBA" id="ARBA00005017"/>
    </source>
</evidence>
<keyword evidence="6" id="KW-0067">ATP-binding</keyword>
<dbReference type="SUPFAM" id="SSF55060">
    <property type="entry name" value="GHMP Kinase, C-terminal domain"/>
    <property type="match status" value="1"/>
</dbReference>
<evidence type="ECO:0000256" key="3">
    <source>
        <dbReference type="ARBA" id="ARBA00022679"/>
    </source>
</evidence>
<dbReference type="Gene3D" id="3.30.70.890">
    <property type="entry name" value="GHMP kinase, C-terminal domain"/>
    <property type="match status" value="1"/>
</dbReference>
<dbReference type="EMBL" id="FOCC01000003">
    <property type="protein sequence ID" value="SEM49356.1"/>
    <property type="molecule type" value="Genomic_DNA"/>
</dbReference>
<reference evidence="9 10" key="1">
    <citation type="submission" date="2016-10" db="EMBL/GenBank/DDBJ databases">
        <authorList>
            <person name="Varghese N."/>
            <person name="Submissions S."/>
        </authorList>
    </citation>
    <scope>NUCLEOTIDE SEQUENCE [LARGE SCALE GENOMIC DNA]</scope>
    <source>
        <strain evidence="9 10">WC1T17</strain>
    </source>
</reference>
<dbReference type="InterPro" id="IPR036554">
    <property type="entry name" value="GHMP_kinase_C_sf"/>
</dbReference>
<evidence type="ECO:0000256" key="2">
    <source>
        <dbReference type="ARBA" id="ARBA00012958"/>
    </source>
</evidence>
<evidence type="ECO:0000256" key="4">
    <source>
        <dbReference type="ARBA" id="ARBA00022741"/>
    </source>
</evidence>
<dbReference type="Proteomes" id="UP000182089">
    <property type="component" value="Unassembled WGS sequence"/>
</dbReference>
<dbReference type="PANTHER" id="PTHR31814">
    <property type="match status" value="1"/>
</dbReference>
<accession>A0ABY1AAB4</accession>
<keyword evidence="4" id="KW-0547">Nucleotide-binding</keyword>
<organism evidence="9 10">
    <name type="scientific">Ligilactobacillus ruminis</name>
    <dbReference type="NCBI Taxonomy" id="1623"/>
    <lineage>
        <taxon>Bacteria</taxon>
        <taxon>Bacillati</taxon>
        <taxon>Bacillota</taxon>
        <taxon>Bacilli</taxon>
        <taxon>Lactobacillales</taxon>
        <taxon>Lactobacillaceae</taxon>
        <taxon>Ligilactobacillus</taxon>
    </lineage>
</organism>
<evidence type="ECO:0000256" key="5">
    <source>
        <dbReference type="ARBA" id="ARBA00022777"/>
    </source>
</evidence>
<feature type="domain" description="GHMP kinase N-terminal" evidence="7">
    <location>
        <begin position="76"/>
        <end position="170"/>
    </location>
</feature>
<dbReference type="InterPro" id="IPR014721">
    <property type="entry name" value="Ribsml_uS5_D2-typ_fold_subgr"/>
</dbReference>
<dbReference type="InterPro" id="IPR006204">
    <property type="entry name" value="GHMP_kinase_N_dom"/>
</dbReference>
<proteinExistence type="predicted"/>
<dbReference type="SUPFAM" id="SSF54211">
    <property type="entry name" value="Ribosomal protein S5 domain 2-like"/>
    <property type="match status" value="1"/>
</dbReference>
<dbReference type="InterPro" id="IPR035102">
    <property type="entry name" value="Phosphomevalonate_kinase"/>
</dbReference>
<evidence type="ECO:0000313" key="10">
    <source>
        <dbReference type="Proteomes" id="UP000182089"/>
    </source>
</evidence>
<dbReference type="InterPro" id="IPR005917">
    <property type="entry name" value="Pmev_kinase_bact"/>
</dbReference>
<evidence type="ECO:0000259" key="7">
    <source>
        <dbReference type="Pfam" id="PF00288"/>
    </source>
</evidence>
<evidence type="ECO:0000259" key="8">
    <source>
        <dbReference type="Pfam" id="PF08544"/>
    </source>
</evidence>